<accession>A0ABY7TLC1</accession>
<dbReference type="PANTHER" id="PTHR43861">
    <property type="entry name" value="TRANS-ACONITATE 2-METHYLTRANSFERASE-RELATED"/>
    <property type="match status" value="1"/>
</dbReference>
<evidence type="ECO:0000313" key="2">
    <source>
        <dbReference type="Proteomes" id="UP001220395"/>
    </source>
</evidence>
<organism evidence="1 2">
    <name type="scientific">Sphingomonas naphthae</name>
    <dbReference type="NCBI Taxonomy" id="1813468"/>
    <lineage>
        <taxon>Bacteria</taxon>
        <taxon>Pseudomonadati</taxon>
        <taxon>Pseudomonadota</taxon>
        <taxon>Alphaproteobacteria</taxon>
        <taxon>Sphingomonadales</taxon>
        <taxon>Sphingomonadaceae</taxon>
        <taxon>Sphingomonas</taxon>
    </lineage>
</organism>
<dbReference type="PANTHER" id="PTHR43861:SF5">
    <property type="entry name" value="BLL5978 PROTEIN"/>
    <property type="match status" value="1"/>
</dbReference>
<dbReference type="SUPFAM" id="SSF53335">
    <property type="entry name" value="S-adenosyl-L-methionine-dependent methyltransferases"/>
    <property type="match status" value="1"/>
</dbReference>
<sequence>MEREIYDRMAEIDGDHWWFVGRRAIVGQLIDSYAPKGRPLAILEVGCGTGSNIPLLKTYGTVDAIEPDDGARELSTRRTGVAVKGGYLPDGVMLEDGAYDLIVLLDVLEHIPEDRPALAALRRKLKPGGRLLLTVPACPWMWSAHDVAHHHQRRYTLKSLKAVLKGSGFELIHQSHFNSLLFPLIAGIRLLGKITGREGGDDAVPARGVNRLLSRLFGGERYLVDKVSLPFGVSIAAVAGPVTR</sequence>
<dbReference type="Proteomes" id="UP001220395">
    <property type="component" value="Chromosome"/>
</dbReference>
<keyword evidence="1" id="KW-0808">Transferase</keyword>
<proteinExistence type="predicted"/>
<protein>
    <submittedName>
        <fullName evidence="1">Class I SAM-dependent methyltransferase</fullName>
    </submittedName>
</protein>
<dbReference type="GO" id="GO:0008168">
    <property type="term" value="F:methyltransferase activity"/>
    <property type="evidence" value="ECO:0007669"/>
    <property type="project" value="UniProtKB-KW"/>
</dbReference>
<keyword evidence="2" id="KW-1185">Reference proteome</keyword>
<dbReference type="GO" id="GO:0032259">
    <property type="term" value="P:methylation"/>
    <property type="evidence" value="ECO:0007669"/>
    <property type="project" value="UniProtKB-KW"/>
</dbReference>
<gene>
    <name evidence="1" type="ORF">PQ455_16395</name>
</gene>
<evidence type="ECO:0000313" key="1">
    <source>
        <dbReference type="EMBL" id="WCT73180.1"/>
    </source>
</evidence>
<dbReference type="Gene3D" id="3.40.50.150">
    <property type="entry name" value="Vaccinia Virus protein VP39"/>
    <property type="match status" value="1"/>
</dbReference>
<dbReference type="EMBL" id="CP117411">
    <property type="protein sequence ID" value="WCT73180.1"/>
    <property type="molecule type" value="Genomic_DNA"/>
</dbReference>
<dbReference type="RefSeq" id="WP_273687214.1">
    <property type="nucleotide sequence ID" value="NZ_CP117411.1"/>
</dbReference>
<name>A0ABY7TLC1_9SPHN</name>
<dbReference type="CDD" id="cd02440">
    <property type="entry name" value="AdoMet_MTases"/>
    <property type="match status" value="1"/>
</dbReference>
<reference evidence="1 2" key="1">
    <citation type="submission" date="2023-02" db="EMBL/GenBank/DDBJ databases">
        <title>Genome sequence of Sphingomonas naphthae.</title>
        <authorList>
            <person name="Kim S."/>
            <person name="Heo J."/>
            <person name="Kwon S.-W."/>
        </authorList>
    </citation>
    <scope>NUCLEOTIDE SEQUENCE [LARGE SCALE GENOMIC DNA]</scope>
    <source>
        <strain evidence="1 2">KACC 18716</strain>
    </source>
</reference>
<keyword evidence="1" id="KW-0489">Methyltransferase</keyword>
<dbReference type="Pfam" id="PF13489">
    <property type="entry name" value="Methyltransf_23"/>
    <property type="match status" value="1"/>
</dbReference>
<dbReference type="InterPro" id="IPR029063">
    <property type="entry name" value="SAM-dependent_MTases_sf"/>
</dbReference>